<comment type="similarity">
    <text evidence="2">Belongs to the binding-protein-dependent transport system permease family. HisMQ subfamily.</text>
</comment>
<reference evidence="11 12" key="1">
    <citation type="journal article" date="2013" name="PLoS ONE">
        <title>Poles Apart: Arctic and Antarctic Octadecabacter strains Share High Genome Plasticity and a New Type of Xanthorhodopsin.</title>
        <authorList>
            <person name="Vollmers J."/>
            <person name="Voget S."/>
            <person name="Dietrich S."/>
            <person name="Gollnow K."/>
            <person name="Smits M."/>
            <person name="Meyer K."/>
            <person name="Brinkhoff T."/>
            <person name="Simon M."/>
            <person name="Daniel R."/>
        </authorList>
    </citation>
    <scope>NUCLEOTIDE SEQUENCE [LARGE SCALE GENOMIC DNA]</scope>
    <source>
        <strain evidence="11 12">238</strain>
    </source>
</reference>
<proteinExistence type="inferred from homology"/>
<keyword evidence="3 9" id="KW-0813">Transport</keyword>
<evidence type="ECO:0000256" key="5">
    <source>
        <dbReference type="ARBA" id="ARBA00022519"/>
    </source>
</evidence>
<gene>
    <name evidence="11" type="ORF">OA238_c12370</name>
</gene>
<dbReference type="GO" id="GO:0022857">
    <property type="term" value="F:transmembrane transporter activity"/>
    <property type="evidence" value="ECO:0007669"/>
    <property type="project" value="InterPro"/>
</dbReference>
<keyword evidence="8 9" id="KW-0472">Membrane</keyword>
<feature type="transmembrane region" description="Helical" evidence="9">
    <location>
        <begin position="192"/>
        <end position="212"/>
    </location>
</feature>
<dbReference type="SUPFAM" id="SSF161098">
    <property type="entry name" value="MetI-like"/>
    <property type="match status" value="1"/>
</dbReference>
<dbReference type="EMBL" id="CP003742">
    <property type="protein sequence ID" value="AGI71407.1"/>
    <property type="molecule type" value="Genomic_DNA"/>
</dbReference>
<name>M9RGU8_9RHOB</name>
<evidence type="ECO:0000256" key="7">
    <source>
        <dbReference type="ARBA" id="ARBA00022989"/>
    </source>
</evidence>
<dbReference type="OrthoDB" id="9808674at2"/>
<dbReference type="Proteomes" id="UP000004688">
    <property type="component" value="Chromosome"/>
</dbReference>
<feature type="domain" description="ABC transmembrane type-1" evidence="10">
    <location>
        <begin position="19"/>
        <end position="216"/>
    </location>
</feature>
<feature type="transmembrane region" description="Helical" evidence="9">
    <location>
        <begin position="20"/>
        <end position="45"/>
    </location>
</feature>
<protein>
    <submittedName>
        <fullName evidence="11">Amino acid ABC transporter permease component</fullName>
    </submittedName>
</protein>
<organism evidence="11 12">
    <name type="scientific">Octadecabacter arcticus 238</name>
    <dbReference type="NCBI Taxonomy" id="391616"/>
    <lineage>
        <taxon>Bacteria</taxon>
        <taxon>Pseudomonadati</taxon>
        <taxon>Pseudomonadota</taxon>
        <taxon>Alphaproteobacteria</taxon>
        <taxon>Rhodobacterales</taxon>
        <taxon>Roseobacteraceae</taxon>
        <taxon>Octadecabacter</taxon>
    </lineage>
</organism>
<dbReference type="HOGENOM" id="CLU_019602_1_4_5"/>
<dbReference type="PANTHER" id="PTHR30614:SF10">
    <property type="entry name" value="ARGININE ABC TRANSPORTER PERMEASE PROTEIN ARTM"/>
    <property type="match status" value="1"/>
</dbReference>
<keyword evidence="6 9" id="KW-0812">Transmembrane</keyword>
<keyword evidence="7 9" id="KW-1133">Transmembrane helix</keyword>
<dbReference type="KEGG" id="oar:OA238_c12370"/>
<evidence type="ECO:0000256" key="2">
    <source>
        <dbReference type="ARBA" id="ARBA00010072"/>
    </source>
</evidence>
<evidence type="ECO:0000256" key="6">
    <source>
        <dbReference type="ARBA" id="ARBA00022692"/>
    </source>
</evidence>
<evidence type="ECO:0000256" key="9">
    <source>
        <dbReference type="RuleBase" id="RU363032"/>
    </source>
</evidence>
<evidence type="ECO:0000313" key="12">
    <source>
        <dbReference type="Proteomes" id="UP000004688"/>
    </source>
</evidence>
<evidence type="ECO:0000313" key="11">
    <source>
        <dbReference type="EMBL" id="AGI71407.1"/>
    </source>
</evidence>
<dbReference type="InterPro" id="IPR035906">
    <property type="entry name" value="MetI-like_sf"/>
</dbReference>
<sequence length="233" mass="25907">MSFDVSLIFSALPKMLMGIGLTFQLLVLSGVLGLALAIVLMLMRVSGKWYLDWPAQTYIYIFRGTPILVQIFIVYYGFPQLEFIREGILWPIFRDPFGCAIVALTLNTGAYVSEILRGGVLGVDRGILEAGEALGLNRCQRFTYLTTPIAARLALPAYGNDVISLLKSTALVSTITLADMTGIARTIVAQTYAPYEIFISLAIVYMIITLFIQKLMARIERWLGRYTVRTGQT</sequence>
<evidence type="ECO:0000256" key="1">
    <source>
        <dbReference type="ARBA" id="ARBA00004429"/>
    </source>
</evidence>
<comment type="subcellular location">
    <subcellularLocation>
        <location evidence="1">Cell inner membrane</location>
        <topology evidence="1">Multi-pass membrane protein</topology>
    </subcellularLocation>
    <subcellularLocation>
        <location evidence="9">Cell membrane</location>
        <topology evidence="9">Multi-pass membrane protein</topology>
    </subcellularLocation>
</comment>
<dbReference type="InterPro" id="IPR043429">
    <property type="entry name" value="ArtM/GltK/GlnP/TcyL/YhdX-like"/>
</dbReference>
<evidence type="ECO:0000256" key="4">
    <source>
        <dbReference type="ARBA" id="ARBA00022475"/>
    </source>
</evidence>
<dbReference type="Pfam" id="PF00528">
    <property type="entry name" value="BPD_transp_1"/>
    <property type="match status" value="1"/>
</dbReference>
<accession>M9RGU8</accession>
<evidence type="ECO:0000256" key="8">
    <source>
        <dbReference type="ARBA" id="ARBA00023136"/>
    </source>
</evidence>
<evidence type="ECO:0000256" key="3">
    <source>
        <dbReference type="ARBA" id="ARBA00022448"/>
    </source>
</evidence>
<keyword evidence="5" id="KW-0997">Cell inner membrane</keyword>
<evidence type="ECO:0000259" key="10">
    <source>
        <dbReference type="PROSITE" id="PS50928"/>
    </source>
</evidence>
<dbReference type="eggNOG" id="COG4160">
    <property type="taxonomic scope" value="Bacteria"/>
</dbReference>
<dbReference type="NCBIfam" id="TIGR01726">
    <property type="entry name" value="HEQRo_perm_3TM"/>
    <property type="match status" value="1"/>
</dbReference>
<feature type="transmembrane region" description="Helical" evidence="9">
    <location>
        <begin position="57"/>
        <end position="78"/>
    </location>
</feature>
<dbReference type="STRING" id="391616.OA238_c12370"/>
<dbReference type="RefSeq" id="WP_015494613.1">
    <property type="nucleotide sequence ID" value="NC_020908.1"/>
</dbReference>
<dbReference type="PANTHER" id="PTHR30614">
    <property type="entry name" value="MEMBRANE COMPONENT OF AMINO ACID ABC TRANSPORTER"/>
    <property type="match status" value="1"/>
</dbReference>
<dbReference type="Gene3D" id="1.10.3720.10">
    <property type="entry name" value="MetI-like"/>
    <property type="match status" value="1"/>
</dbReference>
<keyword evidence="12" id="KW-1185">Reference proteome</keyword>
<keyword evidence="4" id="KW-1003">Cell membrane</keyword>
<dbReference type="InterPro" id="IPR000515">
    <property type="entry name" value="MetI-like"/>
</dbReference>
<dbReference type="PROSITE" id="PS50928">
    <property type="entry name" value="ABC_TM1"/>
    <property type="match status" value="1"/>
</dbReference>
<dbReference type="InterPro" id="IPR010065">
    <property type="entry name" value="AA_ABC_transptr_permease_3TM"/>
</dbReference>
<dbReference type="GO" id="GO:0043190">
    <property type="term" value="C:ATP-binding cassette (ABC) transporter complex"/>
    <property type="evidence" value="ECO:0007669"/>
    <property type="project" value="InterPro"/>
</dbReference>
<dbReference type="GO" id="GO:0006865">
    <property type="term" value="P:amino acid transport"/>
    <property type="evidence" value="ECO:0007669"/>
    <property type="project" value="TreeGrafter"/>
</dbReference>
<dbReference type="CDD" id="cd06261">
    <property type="entry name" value="TM_PBP2"/>
    <property type="match status" value="1"/>
</dbReference>
<dbReference type="AlphaFoldDB" id="M9RGU8"/>